<dbReference type="Pfam" id="PF00005">
    <property type="entry name" value="ABC_tran"/>
    <property type="match status" value="1"/>
</dbReference>
<organism evidence="5 6">
    <name type="scientific">Paenibacillus agilis</name>
    <dbReference type="NCBI Taxonomy" id="3020863"/>
    <lineage>
        <taxon>Bacteria</taxon>
        <taxon>Bacillati</taxon>
        <taxon>Bacillota</taxon>
        <taxon>Bacilli</taxon>
        <taxon>Bacillales</taxon>
        <taxon>Paenibacillaceae</taxon>
        <taxon>Paenibacillus</taxon>
    </lineage>
</organism>
<keyword evidence="3 5" id="KW-0067">ATP-binding</keyword>
<name>A0A559IHL5_9BACL</name>
<dbReference type="GO" id="GO:0016887">
    <property type="term" value="F:ATP hydrolysis activity"/>
    <property type="evidence" value="ECO:0007669"/>
    <property type="project" value="InterPro"/>
</dbReference>
<protein>
    <submittedName>
        <fullName evidence="5">ABC transporter ATP-binding protein</fullName>
    </submittedName>
</protein>
<sequence>MNPLLEVNQLTGGYSIGRPVVHQVTFAVKPGEMVGLIGLNGAGKSTTMKHILGLLDPQQGQVLVNGKQLSSGAEAYRAAIAYVPESPLMYDALTVYEHLVWSATAYGVTEQQFEERVDELAKLFHMEAHLHKAAQHLSKGMKQKTMLMCAFIARPPLYIIDEPFLGLDPLGIRSLLQYMKRMKEEGAALLISSHILSTIEQYCDRFVLLHHGKVLIDGTSQQLKSGLETRGVAMSEQARLEDAFYAWVGDDSVSSEVPDER</sequence>
<dbReference type="Gene3D" id="3.40.50.300">
    <property type="entry name" value="P-loop containing nucleotide triphosphate hydrolases"/>
    <property type="match status" value="1"/>
</dbReference>
<dbReference type="InterPro" id="IPR003439">
    <property type="entry name" value="ABC_transporter-like_ATP-bd"/>
</dbReference>
<evidence type="ECO:0000259" key="4">
    <source>
        <dbReference type="PROSITE" id="PS50893"/>
    </source>
</evidence>
<keyword evidence="1" id="KW-0813">Transport</keyword>
<dbReference type="Proteomes" id="UP000318102">
    <property type="component" value="Unassembled WGS sequence"/>
</dbReference>
<dbReference type="InterPro" id="IPR027417">
    <property type="entry name" value="P-loop_NTPase"/>
</dbReference>
<dbReference type="CDD" id="cd03230">
    <property type="entry name" value="ABC_DR_subfamily_A"/>
    <property type="match status" value="1"/>
</dbReference>
<gene>
    <name evidence="5" type="ORF">FPZ44_22000</name>
</gene>
<dbReference type="InterPro" id="IPR003593">
    <property type="entry name" value="AAA+_ATPase"/>
</dbReference>
<evidence type="ECO:0000256" key="2">
    <source>
        <dbReference type="ARBA" id="ARBA00022741"/>
    </source>
</evidence>
<feature type="domain" description="ABC transporter" evidence="4">
    <location>
        <begin position="5"/>
        <end position="236"/>
    </location>
</feature>
<evidence type="ECO:0000256" key="1">
    <source>
        <dbReference type="ARBA" id="ARBA00022448"/>
    </source>
</evidence>
<keyword evidence="2" id="KW-0547">Nucleotide-binding</keyword>
<comment type="caution">
    <text evidence="5">The sequence shown here is derived from an EMBL/GenBank/DDBJ whole genome shotgun (WGS) entry which is preliminary data.</text>
</comment>
<proteinExistence type="predicted"/>
<dbReference type="GO" id="GO:0005524">
    <property type="term" value="F:ATP binding"/>
    <property type="evidence" value="ECO:0007669"/>
    <property type="project" value="UniProtKB-KW"/>
</dbReference>
<dbReference type="PROSITE" id="PS50893">
    <property type="entry name" value="ABC_TRANSPORTER_2"/>
    <property type="match status" value="1"/>
</dbReference>
<dbReference type="SUPFAM" id="SSF52540">
    <property type="entry name" value="P-loop containing nucleoside triphosphate hydrolases"/>
    <property type="match status" value="1"/>
</dbReference>
<evidence type="ECO:0000313" key="6">
    <source>
        <dbReference type="Proteomes" id="UP000318102"/>
    </source>
</evidence>
<dbReference type="OrthoDB" id="9804819at2"/>
<dbReference type="SMART" id="SM00382">
    <property type="entry name" value="AAA"/>
    <property type="match status" value="1"/>
</dbReference>
<dbReference type="PANTHER" id="PTHR42939:SF5">
    <property type="entry name" value="ABC-TYPE TRANSPORTER ATP-BINDING PROTEIN ECSA"/>
    <property type="match status" value="1"/>
</dbReference>
<dbReference type="EMBL" id="VNJK01000004">
    <property type="protein sequence ID" value="TVX87167.1"/>
    <property type="molecule type" value="Genomic_DNA"/>
</dbReference>
<dbReference type="PANTHER" id="PTHR42939">
    <property type="entry name" value="ABC TRANSPORTER ATP-BINDING PROTEIN ALBC-RELATED"/>
    <property type="match status" value="1"/>
</dbReference>
<dbReference type="RefSeq" id="WP_144993989.1">
    <property type="nucleotide sequence ID" value="NZ_VNJK01000004.1"/>
</dbReference>
<dbReference type="AlphaFoldDB" id="A0A559IHL5"/>
<dbReference type="InterPro" id="IPR051782">
    <property type="entry name" value="ABC_Transporter_VariousFunc"/>
</dbReference>
<reference evidence="5 6" key="1">
    <citation type="submission" date="2019-07" db="EMBL/GenBank/DDBJ databases">
        <authorList>
            <person name="Kim J."/>
        </authorList>
    </citation>
    <scope>NUCLEOTIDE SEQUENCE [LARGE SCALE GENOMIC DNA]</scope>
    <source>
        <strain evidence="5 6">N4</strain>
    </source>
</reference>
<keyword evidence="6" id="KW-1185">Reference proteome</keyword>
<accession>A0A559IHL5</accession>
<evidence type="ECO:0000313" key="5">
    <source>
        <dbReference type="EMBL" id="TVX87167.1"/>
    </source>
</evidence>
<evidence type="ECO:0000256" key="3">
    <source>
        <dbReference type="ARBA" id="ARBA00022840"/>
    </source>
</evidence>